<dbReference type="Proteomes" id="UP000008022">
    <property type="component" value="Unassembled WGS sequence"/>
</dbReference>
<evidence type="ECO:0000313" key="7">
    <source>
        <dbReference type="EnsemblPlants" id="ORUFI01G01590.1"/>
    </source>
</evidence>
<dbReference type="Gramene" id="ORUFI01G01590.1">
    <property type="protein sequence ID" value="ORUFI01G01590.1"/>
    <property type="gene ID" value="ORUFI01G01590"/>
</dbReference>
<feature type="region of interest" description="Disordered" evidence="5">
    <location>
        <begin position="1"/>
        <end position="33"/>
    </location>
</feature>
<keyword evidence="1" id="KW-0479">Metal-binding</keyword>
<dbReference type="UniPathway" id="UPA00143"/>
<evidence type="ECO:0000256" key="3">
    <source>
        <dbReference type="ARBA" id="ARBA00022833"/>
    </source>
</evidence>
<dbReference type="InterPro" id="IPR013010">
    <property type="entry name" value="Znf_SIAH"/>
</dbReference>
<keyword evidence="2 4" id="KW-0863">Zinc-finger</keyword>
<evidence type="ECO:0000256" key="1">
    <source>
        <dbReference type="ARBA" id="ARBA00022723"/>
    </source>
</evidence>
<dbReference type="Gene3D" id="3.30.40.10">
    <property type="entry name" value="Zinc/RING finger domain, C3HC4 (zinc finger)"/>
    <property type="match status" value="1"/>
</dbReference>
<evidence type="ECO:0000256" key="2">
    <source>
        <dbReference type="ARBA" id="ARBA00022771"/>
    </source>
</evidence>
<protein>
    <recommendedName>
        <fullName evidence="6">SIAH-type domain-containing protein</fullName>
    </recommendedName>
</protein>
<dbReference type="PANTHER" id="PTHR10315">
    <property type="entry name" value="E3 UBIQUITIN PROTEIN LIGASE SIAH"/>
    <property type="match status" value="1"/>
</dbReference>
<name>A0A0E0MQS1_ORYRU</name>
<dbReference type="EnsemblPlants" id="ORUFI01G01590.1">
    <property type="protein sequence ID" value="ORUFI01G01590.1"/>
    <property type="gene ID" value="ORUFI01G01590"/>
</dbReference>
<proteinExistence type="predicted"/>
<evidence type="ECO:0000256" key="5">
    <source>
        <dbReference type="SAM" id="MobiDB-lite"/>
    </source>
</evidence>
<organism evidence="7 8">
    <name type="scientific">Oryza rufipogon</name>
    <name type="common">Brownbeard rice</name>
    <name type="synonym">Asian wild rice</name>
    <dbReference type="NCBI Taxonomy" id="4529"/>
    <lineage>
        <taxon>Eukaryota</taxon>
        <taxon>Viridiplantae</taxon>
        <taxon>Streptophyta</taxon>
        <taxon>Embryophyta</taxon>
        <taxon>Tracheophyta</taxon>
        <taxon>Spermatophyta</taxon>
        <taxon>Magnoliopsida</taxon>
        <taxon>Liliopsida</taxon>
        <taxon>Poales</taxon>
        <taxon>Poaceae</taxon>
        <taxon>BOP clade</taxon>
        <taxon>Oryzoideae</taxon>
        <taxon>Oryzeae</taxon>
        <taxon>Oryzinae</taxon>
        <taxon>Oryza</taxon>
    </lineage>
</organism>
<dbReference type="SUPFAM" id="SSF49599">
    <property type="entry name" value="TRAF domain-like"/>
    <property type="match status" value="1"/>
</dbReference>
<keyword evidence="3" id="KW-0862">Zinc</keyword>
<dbReference type="PROSITE" id="PS51081">
    <property type="entry name" value="ZF_SIAH"/>
    <property type="match status" value="1"/>
</dbReference>
<dbReference type="GO" id="GO:0061630">
    <property type="term" value="F:ubiquitin protein ligase activity"/>
    <property type="evidence" value="ECO:0007669"/>
    <property type="project" value="TreeGrafter"/>
</dbReference>
<reference evidence="7" key="2">
    <citation type="submission" date="2015-06" db="UniProtKB">
        <authorList>
            <consortium name="EnsemblPlants"/>
        </authorList>
    </citation>
    <scope>IDENTIFICATION</scope>
</reference>
<dbReference type="GO" id="GO:0008270">
    <property type="term" value="F:zinc ion binding"/>
    <property type="evidence" value="ECO:0007669"/>
    <property type="project" value="UniProtKB-KW"/>
</dbReference>
<dbReference type="OMA" id="VCEACRV"/>
<dbReference type="GO" id="GO:0005737">
    <property type="term" value="C:cytoplasm"/>
    <property type="evidence" value="ECO:0007669"/>
    <property type="project" value="TreeGrafter"/>
</dbReference>
<dbReference type="STRING" id="4529.A0A0E0MQS1"/>
<dbReference type="HOGENOM" id="CLU_1597157_0_0_1"/>
<evidence type="ECO:0000256" key="4">
    <source>
        <dbReference type="PROSITE-ProRule" id="PRU00455"/>
    </source>
</evidence>
<dbReference type="InterPro" id="IPR013083">
    <property type="entry name" value="Znf_RING/FYVE/PHD"/>
</dbReference>
<reference evidence="8" key="1">
    <citation type="submission" date="2013-06" db="EMBL/GenBank/DDBJ databases">
        <authorList>
            <person name="Zhao Q."/>
        </authorList>
    </citation>
    <scope>NUCLEOTIDE SEQUENCE</scope>
    <source>
        <strain evidence="8">cv. W1943</strain>
    </source>
</reference>
<accession>A0A0E0MQS1</accession>
<dbReference type="eggNOG" id="KOG3002">
    <property type="taxonomic scope" value="Eukaryota"/>
</dbReference>
<evidence type="ECO:0000259" key="6">
    <source>
        <dbReference type="PROSITE" id="PS51081"/>
    </source>
</evidence>
<dbReference type="InterPro" id="IPR052088">
    <property type="entry name" value="E3_ubiquitin-ligase_SINA"/>
</dbReference>
<keyword evidence="8" id="KW-1185">Reference proteome</keyword>
<feature type="domain" description="SIAH-type" evidence="6">
    <location>
        <begin position="82"/>
        <end position="143"/>
    </location>
</feature>
<dbReference type="PANTHER" id="PTHR10315:SF71">
    <property type="entry name" value="RING-TYPE E3 UBIQUITIN TRANSFERASE"/>
    <property type="match status" value="1"/>
</dbReference>
<evidence type="ECO:0000313" key="8">
    <source>
        <dbReference type="Proteomes" id="UP000008022"/>
    </source>
</evidence>
<sequence>MEKSSGENGGATPPKKPRTAVVKKAAPEKDQTAATTIPDLSNCKHGHPSCKRCLAGLNNKCHICRQPIGDMRCRPLENVLAGMTVPCAFARFGCQEGVRYTERAQRHGHEASCQHAPCHCPFPGCSYAGAAAQLFAHIKGAHAAGSPSAVSSIRCTPVALPRGMPFL</sequence>
<dbReference type="AlphaFoldDB" id="A0A0E0MQS1"/>
<dbReference type="Pfam" id="PF21361">
    <property type="entry name" value="Sina_ZnF"/>
    <property type="match status" value="1"/>
</dbReference>
<dbReference type="GO" id="GO:0016567">
    <property type="term" value="P:protein ubiquitination"/>
    <property type="evidence" value="ECO:0007669"/>
    <property type="project" value="UniProtKB-UniPathway"/>
</dbReference>